<dbReference type="GO" id="GO:0006633">
    <property type="term" value="P:fatty acid biosynthetic process"/>
    <property type="evidence" value="ECO:0007669"/>
    <property type="project" value="UniProtKB-KW"/>
</dbReference>
<accession>A0A2P6U1C8</accession>
<evidence type="ECO:0000256" key="10">
    <source>
        <dbReference type="SAM" id="MobiDB-lite"/>
    </source>
</evidence>
<keyword evidence="6" id="KW-0443">Lipid metabolism</keyword>
<reference evidence="12 13" key="1">
    <citation type="journal article" date="2018" name="Plant J.">
        <title>Genome sequences of Chlorella sorokiniana UTEX 1602 and Micractinium conductrix SAG 241.80: implications to maltose excretion by a green alga.</title>
        <authorList>
            <person name="Arriola M.B."/>
            <person name="Velmurugan N."/>
            <person name="Zhang Y."/>
            <person name="Plunkett M.H."/>
            <person name="Hondzo H."/>
            <person name="Barney B.M."/>
        </authorList>
    </citation>
    <scope>NUCLEOTIDE SEQUENCE [LARGE SCALE GENOMIC DNA]</scope>
    <source>
        <strain evidence="13">UTEX 1602</strain>
    </source>
</reference>
<evidence type="ECO:0000256" key="2">
    <source>
        <dbReference type="ARBA" id="ARBA00013191"/>
    </source>
</evidence>
<keyword evidence="5" id="KW-0276">Fatty acid metabolism</keyword>
<feature type="compositionally biased region" description="Basic and acidic residues" evidence="10">
    <location>
        <begin position="583"/>
        <end position="592"/>
    </location>
</feature>
<dbReference type="GO" id="GO:0005739">
    <property type="term" value="C:mitochondrion"/>
    <property type="evidence" value="ECO:0007669"/>
    <property type="project" value="TreeGrafter"/>
</dbReference>
<comment type="similarity">
    <text evidence="1 9">Belongs to the thiolase-like superfamily. Beta-ketoacyl-ACP synthases family.</text>
</comment>
<dbReference type="Pfam" id="PF13867">
    <property type="entry name" value="SAP30_Sin3_bdg"/>
    <property type="match status" value="1"/>
</dbReference>
<dbReference type="SUPFAM" id="SSF53901">
    <property type="entry name" value="Thiolase-like"/>
    <property type="match status" value="2"/>
</dbReference>
<keyword evidence="4 9" id="KW-0808">Transferase</keyword>
<feature type="region of interest" description="Disordered" evidence="10">
    <location>
        <begin position="549"/>
        <end position="632"/>
    </location>
</feature>
<dbReference type="PANTHER" id="PTHR11712">
    <property type="entry name" value="POLYKETIDE SYNTHASE-RELATED"/>
    <property type="match status" value="1"/>
</dbReference>
<dbReference type="Gene3D" id="6.10.160.20">
    <property type="match status" value="1"/>
</dbReference>
<dbReference type="Pfam" id="PF02801">
    <property type="entry name" value="Ketoacyl-synt_C"/>
    <property type="match status" value="1"/>
</dbReference>
<evidence type="ECO:0000256" key="5">
    <source>
        <dbReference type="ARBA" id="ARBA00022832"/>
    </source>
</evidence>
<dbReference type="InterPro" id="IPR038291">
    <property type="entry name" value="SAP30_C_sf"/>
</dbReference>
<evidence type="ECO:0000256" key="1">
    <source>
        <dbReference type="ARBA" id="ARBA00008467"/>
    </source>
</evidence>
<evidence type="ECO:0000313" key="13">
    <source>
        <dbReference type="Proteomes" id="UP000239899"/>
    </source>
</evidence>
<dbReference type="Proteomes" id="UP000239899">
    <property type="component" value="Unassembled WGS sequence"/>
</dbReference>
<evidence type="ECO:0000256" key="6">
    <source>
        <dbReference type="ARBA" id="ARBA00023098"/>
    </source>
</evidence>
<dbReference type="EC" id="2.3.1.41" evidence="2"/>
<dbReference type="InterPro" id="IPR057649">
    <property type="entry name" value="PUB62-63_C"/>
</dbReference>
<dbReference type="InterPro" id="IPR025718">
    <property type="entry name" value="SAP30_Sin3-bd"/>
</dbReference>
<evidence type="ECO:0000259" key="11">
    <source>
        <dbReference type="PROSITE" id="PS52004"/>
    </source>
</evidence>
<sequence length="698" mass="72953">MAAGRVSRSLLDPFGDLPPLLARRVVVTGLGLVTPLGIGVPTVWERLLAGATGVRRLEADDLPEAHRAVLPQLPCRVVAAVPQAELAAAPWACQEDPRRTAKFMSYALTAAAEALQDAGWRPETQEQRQATGVAIGAGMSCTTDMAEAGVLLAEGKVRRLSPFFVPKTLVNMAAGAVSIAHGLQGPNHAVATACATGAHAIGDAFSMIRRGDATVMLAGGTESCIDAVSLAGFSRLKALATRYNDDPAAASRPFDAGRDGFVMGEGAGVLVLEELEHALQRGAPIYAEVRGYGLSGDAHHITQPPPDGIGAQLAMQRALRQAGLAPQQVCYINAHATSTPQGDDIEQRAIAAVFGEAATSAAPPSGGPPLAVSSTKGATGHLLGAAGAVEAIFALLALRHGVAPPTANLTAPDLPLLAGLVAGSPAPLPQGPRAVLSNSFGFGGTNASLALQAPWAGAGAAAEPLAPPPAPLTLPVTHNVELSSEDEQAALLPRGAVVLIRGNARTRQSLIGQRAVVRRAVGLGGWHWLVLPSGEEVKLQRNALEVLERPTAGEMDMSEEEEEEQRRREQQQSVARGYVYEPAEPHAEDRPRPPRRPSSVPPQQRSFLEEYSQGGRARVHSSRGGGGGPRINLGKLQTASLKRYGAAYHLPAAEQAATTREQLLDAVAEHFAAQQVEEGEVIACFLQAIKRHRMGLPH</sequence>
<dbReference type="AlphaFoldDB" id="A0A2P6U1C8"/>
<dbReference type="CDD" id="cd00834">
    <property type="entry name" value="KAS_I_II"/>
    <property type="match status" value="1"/>
</dbReference>
<name>A0A2P6U1C8_CHLSO</name>
<evidence type="ECO:0000256" key="3">
    <source>
        <dbReference type="ARBA" id="ARBA00022516"/>
    </source>
</evidence>
<dbReference type="PROSITE" id="PS52004">
    <property type="entry name" value="KS3_2"/>
    <property type="match status" value="1"/>
</dbReference>
<keyword evidence="13" id="KW-1185">Reference proteome</keyword>
<dbReference type="Pfam" id="PF00109">
    <property type="entry name" value="ketoacyl-synt"/>
    <property type="match status" value="1"/>
</dbReference>
<dbReference type="Gene3D" id="3.40.47.10">
    <property type="match status" value="1"/>
</dbReference>
<protein>
    <recommendedName>
        <fullName evidence="2">beta-ketoacyl-[acyl-carrier-protein] synthase I</fullName>
        <ecNumber evidence="2">2.3.1.41</ecNumber>
    </recommendedName>
</protein>
<dbReference type="FunFam" id="3.40.47.10:FF:000009">
    <property type="entry name" value="3-oxoacyl-[acyl-carrier-protein] synthase 2"/>
    <property type="match status" value="1"/>
</dbReference>
<proteinExistence type="inferred from homology"/>
<comment type="caution">
    <text evidence="12">The sequence shown here is derived from an EMBL/GenBank/DDBJ whole genome shotgun (WGS) entry which is preliminary data.</text>
</comment>
<keyword evidence="8" id="KW-0012">Acyltransferase</keyword>
<dbReference type="InterPro" id="IPR000794">
    <property type="entry name" value="Beta-ketoacyl_synthase"/>
</dbReference>
<dbReference type="STRING" id="3076.A0A2P6U1C8"/>
<dbReference type="PROSITE" id="PS00606">
    <property type="entry name" value="KS3_1"/>
    <property type="match status" value="1"/>
</dbReference>
<organism evidence="12 13">
    <name type="scientific">Chlorella sorokiniana</name>
    <name type="common">Freshwater green alga</name>
    <dbReference type="NCBI Taxonomy" id="3076"/>
    <lineage>
        <taxon>Eukaryota</taxon>
        <taxon>Viridiplantae</taxon>
        <taxon>Chlorophyta</taxon>
        <taxon>core chlorophytes</taxon>
        <taxon>Trebouxiophyceae</taxon>
        <taxon>Chlorellales</taxon>
        <taxon>Chlorellaceae</taxon>
        <taxon>Chlorella clade</taxon>
        <taxon>Chlorella</taxon>
    </lineage>
</organism>
<feature type="domain" description="Ketosynthase family 3 (KS3)" evidence="11">
    <location>
        <begin position="22"/>
        <end position="453"/>
    </location>
</feature>
<evidence type="ECO:0000313" key="12">
    <source>
        <dbReference type="EMBL" id="PRW60116.1"/>
    </source>
</evidence>
<dbReference type="PANTHER" id="PTHR11712:SF297">
    <property type="entry name" value="3-OXOACYL-[ACYL-CARRIER-PROTEIN] SYNTHASE, MITOCHONDRIAL"/>
    <property type="match status" value="1"/>
</dbReference>
<dbReference type="InterPro" id="IPR018201">
    <property type="entry name" value="Ketoacyl_synth_AS"/>
</dbReference>
<dbReference type="GO" id="GO:0004315">
    <property type="term" value="F:3-oxoacyl-[acyl-carrier-protein] synthase activity"/>
    <property type="evidence" value="ECO:0007669"/>
    <property type="project" value="UniProtKB-EC"/>
</dbReference>
<evidence type="ECO:0000256" key="8">
    <source>
        <dbReference type="ARBA" id="ARBA00023315"/>
    </source>
</evidence>
<dbReference type="OrthoDB" id="5334845at2759"/>
<gene>
    <name evidence="12" type="ORF">C2E21_1765</name>
</gene>
<dbReference type="InterPro" id="IPR017568">
    <property type="entry name" value="3-oxoacyl-ACP_synth-2"/>
</dbReference>
<feature type="compositionally biased region" description="Low complexity" evidence="10">
    <location>
        <begin position="597"/>
        <end position="606"/>
    </location>
</feature>
<dbReference type="NCBIfam" id="NF005589">
    <property type="entry name" value="PRK07314.1"/>
    <property type="match status" value="1"/>
</dbReference>
<dbReference type="SMART" id="SM00825">
    <property type="entry name" value="PKS_KS"/>
    <property type="match status" value="1"/>
</dbReference>
<evidence type="ECO:0000256" key="7">
    <source>
        <dbReference type="ARBA" id="ARBA00023160"/>
    </source>
</evidence>
<evidence type="ECO:0000256" key="9">
    <source>
        <dbReference type="RuleBase" id="RU003694"/>
    </source>
</evidence>
<dbReference type="InterPro" id="IPR014031">
    <property type="entry name" value="Ketoacyl_synth_C"/>
</dbReference>
<keyword evidence="7" id="KW-0275">Fatty acid biosynthesis</keyword>
<dbReference type="InterPro" id="IPR016039">
    <property type="entry name" value="Thiolase-like"/>
</dbReference>
<evidence type="ECO:0000256" key="4">
    <source>
        <dbReference type="ARBA" id="ARBA00022679"/>
    </source>
</evidence>
<dbReference type="NCBIfam" id="TIGR03150">
    <property type="entry name" value="fabF"/>
    <property type="match status" value="1"/>
</dbReference>
<dbReference type="Pfam" id="PF23112">
    <property type="entry name" value="PUB62-63_C"/>
    <property type="match status" value="1"/>
</dbReference>
<dbReference type="InterPro" id="IPR014030">
    <property type="entry name" value="Ketoacyl_synth_N"/>
</dbReference>
<keyword evidence="3" id="KW-0444">Lipid biosynthesis</keyword>
<dbReference type="EMBL" id="LHPG02000003">
    <property type="protein sequence ID" value="PRW60116.1"/>
    <property type="molecule type" value="Genomic_DNA"/>
</dbReference>
<dbReference type="InterPro" id="IPR020841">
    <property type="entry name" value="PKS_Beta-ketoAc_synthase_dom"/>
</dbReference>